<sequence length="22" mass="2305">MADTGAATRSVLATRGVRRTTL</sequence>
<reference evidence="2" key="1">
    <citation type="submission" date="2014-09" db="EMBL/GenBank/DDBJ databases">
        <authorList>
            <person name="Magalhaes I.L.F."/>
            <person name="Oliveira U."/>
            <person name="Santos F.R."/>
            <person name="Vidigal T.H.D.A."/>
            <person name="Brescovit A.D."/>
            <person name="Santos A.J."/>
        </authorList>
    </citation>
    <scope>NUCLEOTIDE SEQUENCE</scope>
    <source>
        <tissue evidence="2">Shoot tissue taken approximately 20 cm above the soil surface</tissue>
    </source>
</reference>
<dbReference type="AlphaFoldDB" id="A0A0A9B7V1"/>
<organism evidence="2">
    <name type="scientific">Arundo donax</name>
    <name type="common">Giant reed</name>
    <name type="synonym">Donax arundinaceus</name>
    <dbReference type="NCBI Taxonomy" id="35708"/>
    <lineage>
        <taxon>Eukaryota</taxon>
        <taxon>Viridiplantae</taxon>
        <taxon>Streptophyta</taxon>
        <taxon>Embryophyta</taxon>
        <taxon>Tracheophyta</taxon>
        <taxon>Spermatophyta</taxon>
        <taxon>Magnoliopsida</taxon>
        <taxon>Liliopsida</taxon>
        <taxon>Poales</taxon>
        <taxon>Poaceae</taxon>
        <taxon>PACMAD clade</taxon>
        <taxon>Arundinoideae</taxon>
        <taxon>Arundineae</taxon>
        <taxon>Arundo</taxon>
    </lineage>
</organism>
<feature type="region of interest" description="Disordered" evidence="1">
    <location>
        <begin position="1"/>
        <end position="22"/>
    </location>
</feature>
<dbReference type="EMBL" id="GBRH01239662">
    <property type="protein sequence ID" value="JAD58233.1"/>
    <property type="molecule type" value="Transcribed_RNA"/>
</dbReference>
<name>A0A0A9B7V1_ARUDO</name>
<accession>A0A0A9B7V1</accession>
<protein>
    <submittedName>
        <fullName evidence="2">Uncharacterized protein</fullName>
    </submittedName>
</protein>
<evidence type="ECO:0000256" key="1">
    <source>
        <dbReference type="SAM" id="MobiDB-lite"/>
    </source>
</evidence>
<proteinExistence type="predicted"/>
<evidence type="ECO:0000313" key="2">
    <source>
        <dbReference type="EMBL" id="JAD58233.1"/>
    </source>
</evidence>
<reference evidence="2" key="2">
    <citation type="journal article" date="2015" name="Data Brief">
        <title>Shoot transcriptome of the giant reed, Arundo donax.</title>
        <authorList>
            <person name="Barrero R.A."/>
            <person name="Guerrero F.D."/>
            <person name="Moolhuijzen P."/>
            <person name="Goolsby J.A."/>
            <person name="Tidwell J."/>
            <person name="Bellgard S.E."/>
            <person name="Bellgard M.I."/>
        </authorList>
    </citation>
    <scope>NUCLEOTIDE SEQUENCE</scope>
    <source>
        <tissue evidence="2">Shoot tissue taken approximately 20 cm above the soil surface</tissue>
    </source>
</reference>